<dbReference type="UniPathway" id="UPA00050">
    <property type="reaction ID" value="UER00064"/>
</dbReference>
<dbReference type="GO" id="GO:0005524">
    <property type="term" value="F:ATP binding"/>
    <property type="evidence" value="ECO:0007669"/>
    <property type="project" value="UniProtKB-KW"/>
</dbReference>
<accession>A0A4R1Y331</accession>
<gene>
    <name evidence="8" type="primary">thrB</name>
    <name evidence="10" type="ORF">EC844_101262</name>
</gene>
<evidence type="ECO:0000313" key="10">
    <source>
        <dbReference type="EMBL" id="TCM70986.1"/>
    </source>
</evidence>
<proteinExistence type="inferred from homology"/>
<reference evidence="10 11" key="1">
    <citation type="submission" date="2019-03" db="EMBL/GenBank/DDBJ databases">
        <title>Genomic analyses of the natural microbiome of Caenorhabditis elegans.</title>
        <authorList>
            <person name="Samuel B."/>
        </authorList>
    </citation>
    <scope>NUCLEOTIDE SEQUENCE [LARGE SCALE GENOMIC DNA]</scope>
    <source>
        <strain evidence="10 11">JUb89</strain>
    </source>
</reference>
<keyword evidence="3 8" id="KW-0791">Threonine biosynthesis</keyword>
<evidence type="ECO:0000259" key="9">
    <source>
        <dbReference type="Pfam" id="PF01636"/>
    </source>
</evidence>
<dbReference type="NCBIfam" id="NF003558">
    <property type="entry name" value="PRK05231.1"/>
    <property type="match status" value="1"/>
</dbReference>
<comment type="catalytic activity">
    <reaction evidence="8">
        <text>L-homoserine + ATP = O-phospho-L-homoserine + ADP + H(+)</text>
        <dbReference type="Rhea" id="RHEA:13985"/>
        <dbReference type="ChEBI" id="CHEBI:15378"/>
        <dbReference type="ChEBI" id="CHEBI:30616"/>
        <dbReference type="ChEBI" id="CHEBI:57476"/>
        <dbReference type="ChEBI" id="CHEBI:57590"/>
        <dbReference type="ChEBI" id="CHEBI:456216"/>
        <dbReference type="EC" id="2.7.1.39"/>
    </reaction>
</comment>
<dbReference type="InterPro" id="IPR005280">
    <property type="entry name" value="Homoserine_kinase_II"/>
</dbReference>
<dbReference type="Pfam" id="PF01636">
    <property type="entry name" value="APH"/>
    <property type="match status" value="1"/>
</dbReference>
<dbReference type="InterPro" id="IPR002575">
    <property type="entry name" value="Aminoglycoside_PTrfase"/>
</dbReference>
<keyword evidence="4 8" id="KW-0547">Nucleotide-binding</keyword>
<comment type="caution">
    <text evidence="10">The sequence shown here is derived from an EMBL/GenBank/DDBJ whole genome shotgun (WGS) entry which is preliminary data.</text>
</comment>
<dbReference type="Proteomes" id="UP000294963">
    <property type="component" value="Unassembled WGS sequence"/>
</dbReference>
<dbReference type="AlphaFoldDB" id="A0A4R1Y331"/>
<sequence length="316" mass="35599">MSVYTTLSLAQVQAFAAPYGLEVSDLIPIQGGIQNTNYFLQSPDQTQHVLTVFEDMTAAQAAEIVPVLDHLAAQGLAVAVPLKYDGQAIHMIVDKPAQIAPRLYGSHPEQPDGRQVAAIAKAQATLHVALKDFALQREFNRNHDYWKQVATDFMAEMDAADRALLQQLLAVFALKKQQHPDRPQGLIHADLFRDNTLFQDQVLTGILDFYELHQDEFLYDIAISMNDFCTDYPEYSLNTAKREQFLAAYQSVRGLTSDELACLDTYLAVVACRFWLMRLDVAKKNQMQGRVGDDILLKNPLEMRGLLQERLKSVQQ</sequence>
<evidence type="ECO:0000256" key="2">
    <source>
        <dbReference type="ARBA" id="ARBA00022679"/>
    </source>
</evidence>
<dbReference type="InterPro" id="IPR050249">
    <property type="entry name" value="Pseudomonas-type_ThrB"/>
</dbReference>
<name>A0A4R1Y331_ACICA</name>
<dbReference type="GO" id="GO:0004413">
    <property type="term" value="F:homoserine kinase activity"/>
    <property type="evidence" value="ECO:0007669"/>
    <property type="project" value="UniProtKB-UniRule"/>
</dbReference>
<evidence type="ECO:0000256" key="4">
    <source>
        <dbReference type="ARBA" id="ARBA00022741"/>
    </source>
</evidence>
<dbReference type="CDD" id="cd05153">
    <property type="entry name" value="HomoserineK_II"/>
    <property type="match status" value="1"/>
</dbReference>
<dbReference type="PANTHER" id="PTHR21064">
    <property type="entry name" value="AMINOGLYCOSIDE PHOSPHOTRANSFERASE DOMAIN-CONTAINING PROTEIN-RELATED"/>
    <property type="match status" value="1"/>
</dbReference>
<dbReference type="Gene3D" id="3.90.1200.10">
    <property type="match status" value="1"/>
</dbReference>
<keyword evidence="11" id="KW-1185">Reference proteome</keyword>
<dbReference type="EC" id="2.7.1.39" evidence="8"/>
<comment type="pathway">
    <text evidence="8">Amino-acid biosynthesis; L-threonine biosynthesis; L-threonine from L-aspartate: step 4/5.</text>
</comment>
<protein>
    <recommendedName>
        <fullName evidence="8">Homoserine kinase</fullName>
        <shortName evidence="8">HK</shortName>
        <shortName evidence="8">HSK</shortName>
        <ecNumber evidence="8">2.7.1.39</ecNumber>
    </recommendedName>
</protein>
<dbReference type="GO" id="GO:0009088">
    <property type="term" value="P:threonine biosynthetic process"/>
    <property type="evidence" value="ECO:0007669"/>
    <property type="project" value="UniProtKB-UniRule"/>
</dbReference>
<dbReference type="SUPFAM" id="SSF56112">
    <property type="entry name" value="Protein kinase-like (PK-like)"/>
    <property type="match status" value="1"/>
</dbReference>
<organism evidence="10 11">
    <name type="scientific">Acinetobacter calcoaceticus</name>
    <dbReference type="NCBI Taxonomy" id="471"/>
    <lineage>
        <taxon>Bacteria</taxon>
        <taxon>Pseudomonadati</taxon>
        <taxon>Pseudomonadota</taxon>
        <taxon>Gammaproteobacteria</taxon>
        <taxon>Moraxellales</taxon>
        <taxon>Moraxellaceae</taxon>
        <taxon>Acinetobacter</taxon>
        <taxon>Acinetobacter calcoaceticus/baumannii complex</taxon>
    </lineage>
</organism>
<keyword evidence="2 8" id="KW-0808">Transferase</keyword>
<comment type="similarity">
    <text evidence="7 8">Belongs to the pseudomonas-type ThrB family.</text>
</comment>
<dbReference type="EMBL" id="SLVJ01000001">
    <property type="protein sequence ID" value="TCM70986.1"/>
    <property type="molecule type" value="Genomic_DNA"/>
</dbReference>
<dbReference type="OrthoDB" id="9777460at2"/>
<dbReference type="InterPro" id="IPR011009">
    <property type="entry name" value="Kinase-like_dom_sf"/>
</dbReference>
<dbReference type="Gene3D" id="3.30.200.20">
    <property type="entry name" value="Phosphorylase Kinase, domain 1"/>
    <property type="match status" value="1"/>
</dbReference>
<evidence type="ECO:0000313" key="11">
    <source>
        <dbReference type="Proteomes" id="UP000294963"/>
    </source>
</evidence>
<evidence type="ECO:0000256" key="3">
    <source>
        <dbReference type="ARBA" id="ARBA00022697"/>
    </source>
</evidence>
<evidence type="ECO:0000256" key="8">
    <source>
        <dbReference type="HAMAP-Rule" id="MF_00301"/>
    </source>
</evidence>
<keyword evidence="1 8" id="KW-0028">Amino-acid biosynthesis</keyword>
<keyword evidence="5 8" id="KW-0418">Kinase</keyword>
<evidence type="ECO:0000256" key="1">
    <source>
        <dbReference type="ARBA" id="ARBA00022605"/>
    </source>
</evidence>
<evidence type="ECO:0000256" key="6">
    <source>
        <dbReference type="ARBA" id="ARBA00022840"/>
    </source>
</evidence>
<keyword evidence="6 8" id="KW-0067">ATP-binding</keyword>
<dbReference type="PANTHER" id="PTHR21064:SF6">
    <property type="entry name" value="AMINOGLYCOSIDE PHOSPHOTRANSFERASE DOMAIN-CONTAINING PROTEIN"/>
    <property type="match status" value="1"/>
</dbReference>
<evidence type="ECO:0000256" key="7">
    <source>
        <dbReference type="ARBA" id="ARBA00038240"/>
    </source>
</evidence>
<dbReference type="HAMAP" id="MF_00301">
    <property type="entry name" value="Homoser_kinase_2"/>
    <property type="match status" value="1"/>
</dbReference>
<evidence type="ECO:0000256" key="5">
    <source>
        <dbReference type="ARBA" id="ARBA00022777"/>
    </source>
</evidence>
<feature type="domain" description="Aminoglycoside phosphotransferase" evidence="9">
    <location>
        <begin position="26"/>
        <end position="254"/>
    </location>
</feature>